<comment type="caution">
    <text evidence="1">The sequence shown here is derived from an EMBL/GenBank/DDBJ whole genome shotgun (WGS) entry which is preliminary data.</text>
</comment>
<accession>A0ACB9TLI4</accession>
<dbReference type="EMBL" id="CM043016">
    <property type="protein sequence ID" value="KAI4467679.1"/>
    <property type="molecule type" value="Genomic_DNA"/>
</dbReference>
<gene>
    <name evidence="1" type="ORF">MML48_2g00000974</name>
</gene>
<protein>
    <submittedName>
        <fullName evidence="1">Sox transcription factor</fullName>
    </submittedName>
</protein>
<name>A0ACB9TLI4_HOLOL</name>
<evidence type="ECO:0000313" key="2">
    <source>
        <dbReference type="Proteomes" id="UP001056778"/>
    </source>
</evidence>
<keyword evidence="2" id="KW-1185">Reference proteome</keyword>
<evidence type="ECO:0000313" key="1">
    <source>
        <dbReference type="EMBL" id="KAI4467679.1"/>
    </source>
</evidence>
<organism evidence="1 2">
    <name type="scientific">Holotrichia oblita</name>
    <name type="common">Chafer beetle</name>
    <dbReference type="NCBI Taxonomy" id="644536"/>
    <lineage>
        <taxon>Eukaryota</taxon>
        <taxon>Metazoa</taxon>
        <taxon>Ecdysozoa</taxon>
        <taxon>Arthropoda</taxon>
        <taxon>Hexapoda</taxon>
        <taxon>Insecta</taxon>
        <taxon>Pterygota</taxon>
        <taxon>Neoptera</taxon>
        <taxon>Endopterygota</taxon>
        <taxon>Coleoptera</taxon>
        <taxon>Polyphaga</taxon>
        <taxon>Scarabaeiformia</taxon>
        <taxon>Scarabaeidae</taxon>
        <taxon>Melolonthinae</taxon>
        <taxon>Holotrichia</taxon>
    </lineage>
</organism>
<proteinExistence type="predicted"/>
<sequence length="544" mass="61760">MCCFRNLKAHALSSGSRLVRSIVIDYLFIVCRSININTAKHECLSFDKKNNNENGSAIEEHGTSLPSRLIGKKWRSLTPQDRRPFVEEAERLRVIHMTEHPNYKYRPRRRKHNKQRTTSGVGPRVGTSLPSPNVPNMSPRYSGYIPNSSLSPTIQQTGNYSNMDFPSPGATNDYAAQSGEKRYSPVSFQNKYQYNYGVGYQQNYGQKSPFALHTPDQSPAHSPEPKTALKQPKSPQDNKENSSETDGVLPTPDLSPLEQEYDDKQRISNIQHTSNVNNLTPNNLSPTQQNYRVQNYRQPSTISYTNTQPITSVPMANGMYVMCANKSSVEQGHVVTGTFYPPVATSQDQQLLGTSQNNLNSVANNTNTVHYYSNNLPQYYAAKDYYKEDILINSQMKGDYLPYTIKNDVIMDKGEYDLNYKPGMSEYPVYPLVQTFMQQGEERSDVESDVDAREFDKYLKYNNSDPNIIDSNHNYHRNDSLSSNVTYNFQAQHTSVILPNTNVKPEPQLGHYADVYDIAQNGVQKNDDDFSEILADVRKTCYSN</sequence>
<dbReference type="Proteomes" id="UP001056778">
    <property type="component" value="Chromosome 2"/>
</dbReference>
<reference evidence="1" key="1">
    <citation type="submission" date="2022-04" db="EMBL/GenBank/DDBJ databases">
        <title>Chromosome-scale genome assembly of Holotrichia oblita Faldermann.</title>
        <authorList>
            <person name="Rongchong L."/>
        </authorList>
    </citation>
    <scope>NUCLEOTIDE SEQUENCE</scope>
    <source>
        <strain evidence="1">81SQS9</strain>
    </source>
</reference>